<reference evidence="3" key="1">
    <citation type="submission" date="2017-04" db="EMBL/GenBank/DDBJ databases">
        <title>Function of individual gut microbiota members based on whole genome sequencing of pure cultures obtained from chicken caecum.</title>
        <authorList>
            <person name="Medvecky M."/>
            <person name="Cejkova D."/>
            <person name="Polansky O."/>
            <person name="Karasova D."/>
            <person name="Kubasova T."/>
            <person name="Cizek A."/>
            <person name="Rychlik I."/>
        </authorList>
    </citation>
    <scope>NUCLEOTIDE SEQUENCE [LARGE SCALE GENOMIC DNA]</scope>
    <source>
        <strain evidence="3">An42</strain>
    </source>
</reference>
<organism evidence="2 3">
    <name type="scientific">Parabacteroides johnsonii</name>
    <dbReference type="NCBI Taxonomy" id="387661"/>
    <lineage>
        <taxon>Bacteria</taxon>
        <taxon>Pseudomonadati</taxon>
        <taxon>Bacteroidota</taxon>
        <taxon>Bacteroidia</taxon>
        <taxon>Bacteroidales</taxon>
        <taxon>Tannerellaceae</taxon>
        <taxon>Parabacteroides</taxon>
    </lineage>
</organism>
<keyword evidence="1" id="KW-1133">Transmembrane helix</keyword>
<keyword evidence="1" id="KW-0472">Membrane</keyword>
<feature type="transmembrane region" description="Helical" evidence="1">
    <location>
        <begin position="31"/>
        <end position="52"/>
    </location>
</feature>
<accession>A0A9Q5X6X2</accession>
<dbReference type="EMBL" id="NFIJ01000021">
    <property type="protein sequence ID" value="OUO03611.1"/>
    <property type="molecule type" value="Genomic_DNA"/>
</dbReference>
<keyword evidence="1" id="KW-0812">Transmembrane</keyword>
<sequence length="68" mass="7812">MTRGRKRTDLINQIFIGLALMRSRVKHGNRIVSTLLLFYYFLLTSFSISFTASSSWWSSPFSCDSGEL</sequence>
<gene>
    <name evidence="2" type="ORF">B5F96_15500</name>
</gene>
<evidence type="ECO:0000256" key="1">
    <source>
        <dbReference type="SAM" id="Phobius"/>
    </source>
</evidence>
<evidence type="ECO:0000313" key="3">
    <source>
        <dbReference type="Proteomes" id="UP000195975"/>
    </source>
</evidence>
<evidence type="ECO:0000313" key="2">
    <source>
        <dbReference type="EMBL" id="OUO03611.1"/>
    </source>
</evidence>
<name>A0A9Q5X6X2_9BACT</name>
<dbReference type="AlphaFoldDB" id="A0A9Q5X6X2"/>
<protein>
    <submittedName>
        <fullName evidence="2">Uncharacterized protein</fullName>
    </submittedName>
</protein>
<proteinExistence type="predicted"/>
<comment type="caution">
    <text evidence="2">The sequence shown here is derived from an EMBL/GenBank/DDBJ whole genome shotgun (WGS) entry which is preliminary data.</text>
</comment>
<dbReference type="Proteomes" id="UP000195975">
    <property type="component" value="Unassembled WGS sequence"/>
</dbReference>